<evidence type="ECO:0000259" key="7">
    <source>
        <dbReference type="Pfam" id="PF02687"/>
    </source>
</evidence>
<evidence type="ECO:0000256" key="2">
    <source>
        <dbReference type="ARBA" id="ARBA00022475"/>
    </source>
</evidence>
<feature type="transmembrane region" description="Helical" evidence="6">
    <location>
        <begin position="593"/>
        <end position="624"/>
    </location>
</feature>
<evidence type="ECO:0000256" key="4">
    <source>
        <dbReference type="ARBA" id="ARBA00022989"/>
    </source>
</evidence>
<dbReference type="AlphaFoldDB" id="A0A101GL68"/>
<proteinExistence type="predicted"/>
<sequence>MLINGEGVEVLTGSFQDIGEIGPGQSFPLTFRIRAPGEAGVYFPEVWVRVRDAANVRYPVPVNVNSAYALIKKPALRVERSVPASVDPGDPFNVTLTLYNEGGASASDISVSINATSGAITAGNSENYFIPELGAGEETVLNLSFETDTSAPLGLTPILVTIDYRSADLATFRQVATIGVPIVGRAEMGIASIRTEPSRITAGDPVDLTIRLENTGTADAESVRATVEGLSLPGTKEAFLGTIEPGNDGPAVFSLQASEAGEFDYTLTIQYADDYGAHTTRQALQVVVFLAWKSIQRGSRGTLALTIMIIALIFVNLVFLPSIISGVVETFNTQSIDFNFGNLVIEPREGTQYISDATGLQRRVERIPGITGTSSRIAAGATFFYRGRNAASTLYGIVPEDERSVTRIVEYMTEGEFLSNGDTDAIVMGTTLAGTEGEEAGGLPSLQGIGVGDSVEVAYPNGEIRTYRVKGIYETQSFSVDTAAFITSREMSGVLGLQDQASIILVKTEVNGREEYKTEILSYGIQEEVRTFQEKSGGFVDQAIQSFNIINAISTLVSLIIAIVVVFIVIFINTVNRRRQIGILKAIGIDQQIIINSYVLQVLFITTVGALAGIVLNAGVTTYLTAYPLAFPGGPVYPAVEASAILRSIASLFAVSVVAGYIPAWRIAREDILSAIRG</sequence>
<dbReference type="InterPro" id="IPR051447">
    <property type="entry name" value="Lipoprotein-release_system"/>
</dbReference>
<comment type="caution">
    <text evidence="8">The sequence shown here is derived from an EMBL/GenBank/DDBJ whole genome shotgun (WGS) entry which is preliminary data.</text>
</comment>
<accession>A0A101GL68</accession>
<evidence type="ECO:0000256" key="6">
    <source>
        <dbReference type="SAM" id="Phobius"/>
    </source>
</evidence>
<dbReference type="PATRIC" id="fig|2198.4.peg.22"/>
<protein>
    <recommendedName>
        <fullName evidence="7">ABC3 transporter permease C-terminal domain-containing protein</fullName>
    </recommendedName>
</protein>
<keyword evidence="2" id="KW-1003">Cell membrane</keyword>
<dbReference type="PANTHER" id="PTHR30489">
    <property type="entry name" value="LIPOPROTEIN-RELEASING SYSTEM TRANSMEMBRANE PROTEIN LOLE"/>
    <property type="match status" value="1"/>
</dbReference>
<evidence type="ECO:0000256" key="3">
    <source>
        <dbReference type="ARBA" id="ARBA00022692"/>
    </source>
</evidence>
<keyword evidence="3 6" id="KW-0812">Transmembrane</keyword>
<dbReference type="Pfam" id="PF02687">
    <property type="entry name" value="FtsX"/>
    <property type="match status" value="1"/>
</dbReference>
<evidence type="ECO:0000256" key="5">
    <source>
        <dbReference type="ARBA" id="ARBA00023136"/>
    </source>
</evidence>
<gene>
    <name evidence="8" type="ORF">XD82_1604</name>
</gene>
<feature type="transmembrane region" description="Helical" evidence="6">
    <location>
        <begin position="644"/>
        <end position="664"/>
    </location>
</feature>
<feature type="transmembrane region" description="Helical" evidence="6">
    <location>
        <begin position="303"/>
        <end position="324"/>
    </location>
</feature>
<feature type="transmembrane region" description="Helical" evidence="6">
    <location>
        <begin position="549"/>
        <end position="572"/>
    </location>
</feature>
<dbReference type="Gene3D" id="2.60.40.10">
    <property type="entry name" value="Immunoglobulins"/>
    <property type="match status" value="2"/>
</dbReference>
<keyword evidence="5 6" id="KW-0472">Membrane</keyword>
<dbReference type="InterPro" id="IPR003838">
    <property type="entry name" value="ABC3_permease_C"/>
</dbReference>
<dbReference type="PANTHER" id="PTHR30489:SF0">
    <property type="entry name" value="LIPOPROTEIN-RELEASING SYSTEM TRANSMEMBRANE PROTEIN LOLE"/>
    <property type="match status" value="1"/>
</dbReference>
<evidence type="ECO:0000256" key="1">
    <source>
        <dbReference type="ARBA" id="ARBA00004651"/>
    </source>
</evidence>
<dbReference type="Proteomes" id="UP000054323">
    <property type="component" value="Unassembled WGS sequence"/>
</dbReference>
<comment type="subcellular location">
    <subcellularLocation>
        <location evidence="1">Cell membrane</location>
        <topology evidence="1">Multi-pass membrane protein</topology>
    </subcellularLocation>
</comment>
<evidence type="ECO:0000313" key="8">
    <source>
        <dbReference type="EMBL" id="KUK60479.1"/>
    </source>
</evidence>
<organism evidence="8 9">
    <name type="scientific">Methanoculleus marisnigri</name>
    <dbReference type="NCBI Taxonomy" id="2198"/>
    <lineage>
        <taxon>Archaea</taxon>
        <taxon>Methanobacteriati</taxon>
        <taxon>Methanobacteriota</taxon>
        <taxon>Stenosarchaea group</taxon>
        <taxon>Methanomicrobia</taxon>
        <taxon>Methanomicrobiales</taxon>
        <taxon>Methanomicrobiaceae</taxon>
        <taxon>Methanoculleus</taxon>
    </lineage>
</organism>
<feature type="domain" description="ABC3 transporter permease C-terminal" evidence="7">
    <location>
        <begin position="555"/>
        <end position="671"/>
    </location>
</feature>
<dbReference type="EMBL" id="LGGD01000231">
    <property type="protein sequence ID" value="KUK60479.1"/>
    <property type="molecule type" value="Genomic_DNA"/>
</dbReference>
<evidence type="ECO:0000313" key="9">
    <source>
        <dbReference type="Proteomes" id="UP000054323"/>
    </source>
</evidence>
<dbReference type="InterPro" id="IPR013783">
    <property type="entry name" value="Ig-like_fold"/>
</dbReference>
<keyword evidence="4 6" id="KW-1133">Transmembrane helix</keyword>
<name>A0A101GL68_9EURY</name>
<dbReference type="GO" id="GO:0098797">
    <property type="term" value="C:plasma membrane protein complex"/>
    <property type="evidence" value="ECO:0007669"/>
    <property type="project" value="TreeGrafter"/>
</dbReference>
<dbReference type="GO" id="GO:0044874">
    <property type="term" value="P:lipoprotein localization to outer membrane"/>
    <property type="evidence" value="ECO:0007669"/>
    <property type="project" value="TreeGrafter"/>
</dbReference>
<reference evidence="9" key="1">
    <citation type="journal article" date="2015" name="MBio">
        <title>Genome-Resolved Metagenomic Analysis Reveals Roles for Candidate Phyla and Other Microbial Community Members in Biogeochemical Transformations in Oil Reservoirs.</title>
        <authorList>
            <person name="Hu P."/>
            <person name="Tom L."/>
            <person name="Singh A."/>
            <person name="Thomas B.C."/>
            <person name="Baker B.J."/>
            <person name="Piceno Y.M."/>
            <person name="Andersen G.L."/>
            <person name="Banfield J.F."/>
        </authorList>
    </citation>
    <scope>NUCLEOTIDE SEQUENCE [LARGE SCALE GENOMIC DNA]</scope>
</reference>